<evidence type="ECO:0000256" key="23">
    <source>
        <dbReference type="ARBA" id="ARBA00056254"/>
    </source>
</evidence>
<dbReference type="GO" id="GO:0006423">
    <property type="term" value="P:cysteinyl-tRNA aminoacylation"/>
    <property type="evidence" value="ECO:0007669"/>
    <property type="project" value="InterPro"/>
</dbReference>
<evidence type="ECO:0000256" key="18">
    <source>
        <dbReference type="ARBA" id="ARBA00023136"/>
    </source>
</evidence>
<dbReference type="InterPro" id="IPR011701">
    <property type="entry name" value="MFS"/>
</dbReference>
<keyword evidence="28" id="KW-1185">Reference proteome</keyword>
<dbReference type="Gene3D" id="1.20.1250.20">
    <property type="entry name" value="MFS general substrate transporter like domains"/>
    <property type="match status" value="2"/>
</dbReference>
<dbReference type="GO" id="GO:0031969">
    <property type="term" value="C:chloroplast membrane"/>
    <property type="evidence" value="ECO:0007669"/>
    <property type="project" value="UniProtKB-SubCell"/>
</dbReference>
<evidence type="ECO:0000256" key="25">
    <source>
        <dbReference type="SAM" id="Phobius"/>
    </source>
</evidence>
<keyword evidence="16 25" id="KW-1133">Transmembrane helix</keyword>
<dbReference type="FunFam" id="1.20.120.1910:FF:000003">
    <property type="entry name" value="Cysteine--tRNA ligase CPS1, chloroplastic/mitochondrial"/>
    <property type="match status" value="1"/>
</dbReference>
<dbReference type="InterPro" id="IPR015803">
    <property type="entry name" value="Cys-tRNA-ligase"/>
</dbReference>
<dbReference type="Gene3D" id="1.20.120.1910">
    <property type="entry name" value="Cysteine-tRNA ligase, C-terminal anti-codon recognition domain"/>
    <property type="match status" value="1"/>
</dbReference>
<dbReference type="InterPro" id="IPR056411">
    <property type="entry name" value="CysS_C"/>
</dbReference>
<dbReference type="GO" id="GO:0004817">
    <property type="term" value="F:cysteine-tRNA ligase activity"/>
    <property type="evidence" value="ECO:0007669"/>
    <property type="project" value="UniProtKB-EC"/>
</dbReference>
<comment type="subcellular location">
    <subcellularLocation>
        <location evidence="2">Mitochondrion</location>
    </subcellularLocation>
    <subcellularLocation>
        <location evidence="3">Plastid</location>
        <location evidence="3">Chloroplast membrane</location>
        <topology evidence="3">Multi-pass membrane protein</topology>
    </subcellularLocation>
</comment>
<evidence type="ECO:0000256" key="22">
    <source>
        <dbReference type="ARBA" id="ARBA00047398"/>
    </source>
</evidence>
<dbReference type="PRINTS" id="PR00983">
    <property type="entry name" value="TRNASYNTHCYS"/>
</dbReference>
<dbReference type="Pfam" id="PF07690">
    <property type="entry name" value="MFS_1"/>
    <property type="match status" value="1"/>
</dbReference>
<feature type="compositionally biased region" description="Basic and acidic residues" evidence="24">
    <location>
        <begin position="727"/>
        <end position="741"/>
    </location>
</feature>
<evidence type="ECO:0000313" key="28">
    <source>
        <dbReference type="Proteomes" id="UP000324897"/>
    </source>
</evidence>
<dbReference type="NCBIfam" id="TIGR00435">
    <property type="entry name" value="cysS"/>
    <property type="match status" value="1"/>
</dbReference>
<evidence type="ECO:0000256" key="2">
    <source>
        <dbReference type="ARBA" id="ARBA00004173"/>
    </source>
</evidence>
<name>A0A5J9TGC8_9POAL</name>
<evidence type="ECO:0000256" key="5">
    <source>
        <dbReference type="ARBA" id="ARBA00012832"/>
    </source>
</evidence>
<reference evidence="27 28" key="1">
    <citation type="journal article" date="2019" name="Sci. Rep.">
        <title>A high-quality genome of Eragrostis curvula grass provides insights into Poaceae evolution and supports new strategies to enhance forage quality.</title>
        <authorList>
            <person name="Carballo J."/>
            <person name="Santos B.A.C.M."/>
            <person name="Zappacosta D."/>
            <person name="Garbus I."/>
            <person name="Selva J.P."/>
            <person name="Gallo C.A."/>
            <person name="Diaz A."/>
            <person name="Albertini E."/>
            <person name="Caccamo M."/>
            <person name="Echenique V."/>
        </authorList>
    </citation>
    <scope>NUCLEOTIDE SEQUENCE [LARGE SCALE GENOMIC DNA]</scope>
    <source>
        <strain evidence="28">cv. Victoria</strain>
        <tissue evidence="27">Leaf</tissue>
    </source>
</reference>
<keyword evidence="13" id="KW-0067">ATP-binding</keyword>
<keyword evidence="19" id="KW-0030">Aminoacyl-tRNA synthetase</keyword>
<protein>
    <recommendedName>
        <fullName evidence="5">cysteine--tRNA ligase</fullName>
        <ecNumber evidence="5">6.1.1.16</ecNumber>
    </recommendedName>
    <alternativeName>
        <fullName evidence="21">Cysteinyl-tRNA synthetase</fullName>
    </alternativeName>
</protein>
<feature type="transmembrane region" description="Helical" evidence="25">
    <location>
        <begin position="988"/>
        <end position="1009"/>
    </location>
</feature>
<dbReference type="GO" id="GO:0005739">
    <property type="term" value="C:mitochondrion"/>
    <property type="evidence" value="ECO:0007669"/>
    <property type="project" value="UniProtKB-SubCell"/>
</dbReference>
<feature type="transmembrane region" description="Helical" evidence="25">
    <location>
        <begin position="1029"/>
        <end position="1050"/>
    </location>
</feature>
<evidence type="ECO:0000256" key="24">
    <source>
        <dbReference type="SAM" id="MobiDB-lite"/>
    </source>
</evidence>
<keyword evidence="17" id="KW-0496">Mitochondrion</keyword>
<keyword evidence="6" id="KW-0150">Chloroplast</keyword>
<dbReference type="PANTHER" id="PTHR10890:SF25">
    <property type="entry name" value="CYSTEINE--TRNA LIGASE, CHLOROPLASTIC_MITOCHONDRIAL"/>
    <property type="match status" value="1"/>
</dbReference>
<keyword evidence="14" id="KW-0648">Protein biosynthesis</keyword>
<feature type="transmembrane region" description="Helical" evidence="25">
    <location>
        <begin position="847"/>
        <end position="868"/>
    </location>
</feature>
<keyword evidence="10" id="KW-0479">Metal-binding</keyword>
<evidence type="ECO:0000313" key="27">
    <source>
        <dbReference type="EMBL" id="TVU10420.1"/>
    </source>
</evidence>
<evidence type="ECO:0000256" key="6">
    <source>
        <dbReference type="ARBA" id="ARBA00022528"/>
    </source>
</evidence>
<dbReference type="HAMAP" id="MF_00041">
    <property type="entry name" value="Cys_tRNA_synth"/>
    <property type="match status" value="1"/>
</dbReference>
<dbReference type="CDD" id="cd17380">
    <property type="entry name" value="MFS_SLC17A9_like"/>
    <property type="match status" value="1"/>
</dbReference>
<evidence type="ECO:0000256" key="17">
    <source>
        <dbReference type="ARBA" id="ARBA00023128"/>
    </source>
</evidence>
<evidence type="ECO:0000259" key="26">
    <source>
        <dbReference type="SMART" id="SM00840"/>
    </source>
</evidence>
<keyword evidence="7" id="KW-0436">Ligase</keyword>
<comment type="caution">
    <text evidence="27">The sequence shown here is derived from an EMBL/GenBank/DDBJ whole genome shotgun (WGS) entry which is preliminary data.</text>
</comment>
<evidence type="ECO:0000256" key="14">
    <source>
        <dbReference type="ARBA" id="ARBA00022917"/>
    </source>
</evidence>
<dbReference type="Pfam" id="PF01406">
    <property type="entry name" value="tRNA-synt_1e"/>
    <property type="match status" value="1"/>
</dbReference>
<dbReference type="OrthoDB" id="438179at2759"/>
<sequence length="1254" mass="138038">MAAAATARRATALLPLLLPSPAGTRLPHRRVLSLIPPPCSHRLLLHPARPFSTTPFSVSVSSTASNGAAAEATRELHLYNTKSRKKEQFRPRGPSGEVGMYVCGVTPYDDSHIGHARAYVAFDVLYRYLRYLGYEVRYVRNFTDIDDKIIARANQLGEDPFSLSKRFSDDFLSDMAHLQCLPPSVEPRVSDHIDQIINMIKKILDNKCAYVVGGDVYFSVDNFPEYGELSGRKLDDNRAGERVAVDERKRNPADFALWKAAKDGEPWWDSPWGPGRPGWHIECSAMSAHYLGHSFDIHGGGEDLIFPHHENEIAQSRAACCDSSINYWIHNGFVNVNSQKMAKSLGNFVTIRKVIEMYHPLALRMFLLGTHYRSPINYTIEQLNVASDRLYYTYQTLHDCEESCQQQQISTGDSLPANTLNYIQKLHDEFETSMSDDLHTSVALAAISEPLKIMNDLLHTRKGKKQEKRLESLSAFEEKVRVVLSVLGLMPSSYHEALQQLREKALIRASITEEQVLQKIEERTSARKAKQYEKSDEIRKELAALGIALMDGPDGTTWRPSVPLCEEGVKSHVSPLQPSRLTRGPGSGLQWPTCHAIHTLFFVFLRKPSTRSRALFSAAQLREKLQTAAVAHTPSSPPVLVTARYANPSPQKFELHASPRSSLQVLAMAASALRLNGHLLLAGGQHHRLLRMLPPRAPLPLRRRRLPRAVRVSSGEDGSGGGSASAVERRAVPEALGREEQGATGEEEREGEVKELAGALELRWPPWEGLAERYKLIGATSLAFVICNMDKVNLSIAIIPMSHQYGWNSSTAGLVQSSFFWGYAMSQLPGGWLAKLFGGRRVLKIGVLAWSLATAVIPAVAGLPLALTCRSIPLQERSRAVAVVFGGLSFGSVLGLLFAPPIIQNLGWESVFYIFGLLGIIWCLGFESLKEKQPNDHEGRLNLGQGSVISDGLISSSMSTTSPDSSLEDMQNSLKDVPWGAFFKSKAVWAMIYAHFCGSWGHYTCLSWLPTFISEELNLNLTEAAWVSVLPPLGSMIITSVAAPFADNLISNGVDTTKVRKICQTIAFVSPAAFMTLSSVDLGLPPWEIVAFLTSGLALSSFALSGLYCTHQDISREYASILLGITNTVGAVSGIVGVALTGYLLDSTHSWSPETINLRAARSFLLLGGRLVFLIIIVVVVIIVIVVVIIVTTIIIVVIIVVIITPSFTICLRVVIIIIVLTPVLVPRGFLSIIVVIIATNFFFIIIIIIVIII</sequence>
<dbReference type="GO" id="GO:0005315">
    <property type="term" value="F:phosphate transmembrane transporter activity"/>
    <property type="evidence" value="ECO:0007669"/>
    <property type="project" value="UniProtKB-ARBA"/>
</dbReference>
<feature type="region of interest" description="Disordered" evidence="24">
    <location>
        <begin position="704"/>
        <end position="751"/>
    </location>
</feature>
<evidence type="ECO:0000256" key="3">
    <source>
        <dbReference type="ARBA" id="ARBA00004508"/>
    </source>
</evidence>
<dbReference type="Gramene" id="TVU10420">
    <property type="protein sequence ID" value="TVU10420"/>
    <property type="gene ID" value="EJB05_43946"/>
</dbReference>
<keyword evidence="8" id="KW-0934">Plastid</keyword>
<evidence type="ECO:0000256" key="15">
    <source>
        <dbReference type="ARBA" id="ARBA00022946"/>
    </source>
</evidence>
<gene>
    <name evidence="27" type="ORF">EJB05_43946</name>
</gene>
<evidence type="ECO:0000256" key="12">
    <source>
        <dbReference type="ARBA" id="ARBA00022833"/>
    </source>
</evidence>
<keyword evidence="9 25" id="KW-0812">Transmembrane</keyword>
<feature type="transmembrane region" description="Helical" evidence="25">
    <location>
        <begin position="1062"/>
        <end position="1083"/>
    </location>
</feature>
<evidence type="ECO:0000256" key="4">
    <source>
        <dbReference type="ARBA" id="ARBA00005594"/>
    </source>
</evidence>
<dbReference type="InterPro" id="IPR032678">
    <property type="entry name" value="tRNA-synt_1_cat_dom"/>
</dbReference>
<dbReference type="SUPFAM" id="SSF52374">
    <property type="entry name" value="Nucleotidylyl transferase"/>
    <property type="match status" value="1"/>
</dbReference>
<feature type="domain" description="Cysteinyl-tRNA synthetase class Ia DALR" evidence="26">
    <location>
        <begin position="429"/>
        <end position="498"/>
    </location>
</feature>
<feature type="transmembrane region" description="Helical" evidence="25">
    <location>
        <begin position="1121"/>
        <end position="1145"/>
    </location>
</feature>
<evidence type="ECO:0000256" key="21">
    <source>
        <dbReference type="ARBA" id="ARBA00031499"/>
    </source>
</evidence>
<evidence type="ECO:0000256" key="10">
    <source>
        <dbReference type="ARBA" id="ARBA00022723"/>
    </source>
</evidence>
<keyword evidence="18 25" id="KW-0472">Membrane</keyword>
<dbReference type="Pfam" id="PF23493">
    <property type="entry name" value="CysS_C"/>
    <property type="match status" value="1"/>
</dbReference>
<evidence type="ECO:0000256" key="1">
    <source>
        <dbReference type="ARBA" id="ARBA00001947"/>
    </source>
</evidence>
<dbReference type="Gene3D" id="3.40.50.620">
    <property type="entry name" value="HUPs"/>
    <property type="match status" value="1"/>
</dbReference>
<dbReference type="InterPro" id="IPR044777">
    <property type="entry name" value="SLC17A9-like"/>
</dbReference>
<evidence type="ECO:0000256" key="8">
    <source>
        <dbReference type="ARBA" id="ARBA00022640"/>
    </source>
</evidence>
<organism evidence="27 28">
    <name type="scientific">Eragrostis curvula</name>
    <name type="common">weeping love grass</name>
    <dbReference type="NCBI Taxonomy" id="38414"/>
    <lineage>
        <taxon>Eukaryota</taxon>
        <taxon>Viridiplantae</taxon>
        <taxon>Streptophyta</taxon>
        <taxon>Embryophyta</taxon>
        <taxon>Tracheophyta</taxon>
        <taxon>Spermatophyta</taxon>
        <taxon>Magnoliopsida</taxon>
        <taxon>Liliopsida</taxon>
        <taxon>Poales</taxon>
        <taxon>Poaceae</taxon>
        <taxon>PACMAD clade</taxon>
        <taxon>Chloridoideae</taxon>
        <taxon>Eragrostideae</taxon>
        <taxon>Eragrostidinae</taxon>
        <taxon>Eragrostis</taxon>
    </lineage>
</organism>
<dbReference type="SUPFAM" id="SSF103473">
    <property type="entry name" value="MFS general substrate transporter"/>
    <property type="match status" value="1"/>
</dbReference>
<keyword evidence="11" id="KW-0547">Nucleotide-binding</keyword>
<comment type="similarity">
    <text evidence="20">Belongs to the major facilitator superfamily. Sodium/anion cotransporter (TC 2.A.1.14) family.</text>
</comment>
<feature type="transmembrane region" description="Helical" evidence="25">
    <location>
        <begin position="880"/>
        <end position="899"/>
    </location>
</feature>
<dbReference type="InterPro" id="IPR015273">
    <property type="entry name" value="Cys-tRNA-synt_Ia_DALR"/>
</dbReference>
<dbReference type="PANTHER" id="PTHR10890">
    <property type="entry name" value="CYSTEINYL-TRNA SYNTHETASE"/>
    <property type="match status" value="1"/>
</dbReference>
<evidence type="ECO:0000256" key="20">
    <source>
        <dbReference type="ARBA" id="ARBA00024362"/>
    </source>
</evidence>
<evidence type="ECO:0000256" key="16">
    <source>
        <dbReference type="ARBA" id="ARBA00022989"/>
    </source>
</evidence>
<evidence type="ECO:0000256" key="13">
    <source>
        <dbReference type="ARBA" id="ARBA00022840"/>
    </source>
</evidence>
<dbReference type="CDD" id="cd00672">
    <property type="entry name" value="CysRS_core"/>
    <property type="match status" value="1"/>
</dbReference>
<dbReference type="EMBL" id="RWGY01000039">
    <property type="protein sequence ID" value="TVU10420.1"/>
    <property type="molecule type" value="Genomic_DNA"/>
</dbReference>
<dbReference type="InterPro" id="IPR009080">
    <property type="entry name" value="tRNAsynth_Ia_anticodon-bd"/>
</dbReference>
<dbReference type="SUPFAM" id="SSF47323">
    <property type="entry name" value="Anticodon-binding domain of a subclass of class I aminoacyl-tRNA synthetases"/>
    <property type="match status" value="1"/>
</dbReference>
<accession>A0A5J9TGC8</accession>
<dbReference type="FunFam" id="1.20.1250.20:FF:000213">
    <property type="entry name" value="Probable anion transporter 6, chloroplastic"/>
    <property type="match status" value="1"/>
</dbReference>
<dbReference type="GO" id="GO:0005524">
    <property type="term" value="F:ATP binding"/>
    <property type="evidence" value="ECO:0007669"/>
    <property type="project" value="UniProtKB-KW"/>
</dbReference>
<feature type="transmembrane region" description="Helical" evidence="25">
    <location>
        <begin position="1232"/>
        <end position="1253"/>
    </location>
</feature>
<comment type="cofactor">
    <cofactor evidence="1">
        <name>Zn(2+)</name>
        <dbReference type="ChEBI" id="CHEBI:29105"/>
    </cofactor>
</comment>
<evidence type="ECO:0000256" key="9">
    <source>
        <dbReference type="ARBA" id="ARBA00022692"/>
    </source>
</evidence>
<evidence type="ECO:0000256" key="19">
    <source>
        <dbReference type="ARBA" id="ARBA00023146"/>
    </source>
</evidence>
<comment type="function">
    <text evidence="23">Nuclear genome-encoded factor required for normal assembly of chloroplast polysomes.</text>
</comment>
<dbReference type="EC" id="6.1.1.16" evidence="5"/>
<dbReference type="FunFam" id="3.40.50.620:FF:000009">
    <property type="entry name" value="Cysteine--tRNA ligase"/>
    <property type="match status" value="1"/>
</dbReference>
<feature type="transmembrane region" description="Helical" evidence="25">
    <location>
        <begin position="911"/>
        <end position="929"/>
    </location>
</feature>
<dbReference type="SMART" id="SM00840">
    <property type="entry name" value="DALR_2"/>
    <property type="match status" value="1"/>
</dbReference>
<dbReference type="AlphaFoldDB" id="A0A5J9TGC8"/>
<dbReference type="InterPro" id="IPR024909">
    <property type="entry name" value="Cys-tRNA/MSH_ligase"/>
</dbReference>
<comment type="similarity">
    <text evidence="4">Belongs to the class-I aminoacyl-tRNA synthetase family.</text>
</comment>
<keyword evidence="12" id="KW-0862">Zinc</keyword>
<dbReference type="InterPro" id="IPR014729">
    <property type="entry name" value="Rossmann-like_a/b/a_fold"/>
</dbReference>
<keyword evidence="15" id="KW-0809">Transit peptide</keyword>
<evidence type="ECO:0000256" key="7">
    <source>
        <dbReference type="ARBA" id="ARBA00022598"/>
    </source>
</evidence>
<proteinExistence type="inferred from homology"/>
<comment type="catalytic activity">
    <reaction evidence="22">
        <text>tRNA(Cys) + L-cysteine + ATP = L-cysteinyl-tRNA(Cys) + AMP + diphosphate</text>
        <dbReference type="Rhea" id="RHEA:17773"/>
        <dbReference type="Rhea" id="RHEA-COMP:9661"/>
        <dbReference type="Rhea" id="RHEA-COMP:9679"/>
        <dbReference type="ChEBI" id="CHEBI:30616"/>
        <dbReference type="ChEBI" id="CHEBI:33019"/>
        <dbReference type="ChEBI" id="CHEBI:35235"/>
        <dbReference type="ChEBI" id="CHEBI:78442"/>
        <dbReference type="ChEBI" id="CHEBI:78517"/>
        <dbReference type="ChEBI" id="CHEBI:456215"/>
        <dbReference type="EC" id="6.1.1.16"/>
    </reaction>
</comment>
<dbReference type="GO" id="GO:0046872">
    <property type="term" value="F:metal ion binding"/>
    <property type="evidence" value="ECO:0007669"/>
    <property type="project" value="UniProtKB-KW"/>
</dbReference>
<feature type="transmembrane region" description="Helical" evidence="25">
    <location>
        <begin position="1089"/>
        <end position="1109"/>
    </location>
</feature>
<dbReference type="Proteomes" id="UP000324897">
    <property type="component" value="Chromosome 3"/>
</dbReference>
<feature type="transmembrane region" description="Helical" evidence="25">
    <location>
        <begin position="1171"/>
        <end position="1203"/>
    </location>
</feature>
<dbReference type="InterPro" id="IPR036259">
    <property type="entry name" value="MFS_trans_sf"/>
</dbReference>
<evidence type="ECO:0000256" key="11">
    <source>
        <dbReference type="ARBA" id="ARBA00022741"/>
    </source>
</evidence>